<dbReference type="AlphaFoldDB" id="E4WWH9"/>
<keyword evidence="1" id="KW-1015">Disulfide bond</keyword>
<keyword evidence="4" id="KW-1185">Reference proteome</keyword>
<keyword evidence="2" id="KW-0732">Signal</keyword>
<evidence type="ECO:0000313" key="3">
    <source>
        <dbReference type="EMBL" id="CBY21483.1"/>
    </source>
</evidence>
<dbReference type="InterPro" id="IPR044913">
    <property type="entry name" value="P_trefoil_dom_sf"/>
</dbReference>
<evidence type="ECO:0000313" key="4">
    <source>
        <dbReference type="Proteomes" id="UP000001307"/>
    </source>
</evidence>
<dbReference type="OrthoDB" id="10442178at2759"/>
<dbReference type="Proteomes" id="UP000001307">
    <property type="component" value="Unassembled WGS sequence"/>
</dbReference>
<dbReference type="InParanoid" id="E4WWH9"/>
<accession>E4WWH9</accession>
<dbReference type="EMBL" id="FN653017">
    <property type="protein sequence ID" value="CBY21483.1"/>
    <property type="molecule type" value="Genomic_DNA"/>
</dbReference>
<evidence type="ECO:0000256" key="2">
    <source>
        <dbReference type="SAM" id="SignalP"/>
    </source>
</evidence>
<organism evidence="3">
    <name type="scientific">Oikopleura dioica</name>
    <name type="common">Tunicate</name>
    <dbReference type="NCBI Taxonomy" id="34765"/>
    <lineage>
        <taxon>Eukaryota</taxon>
        <taxon>Metazoa</taxon>
        <taxon>Chordata</taxon>
        <taxon>Tunicata</taxon>
        <taxon>Appendicularia</taxon>
        <taxon>Copelata</taxon>
        <taxon>Oikopleuridae</taxon>
        <taxon>Oikopleura</taxon>
    </lineage>
</organism>
<protein>
    <recommendedName>
        <fullName evidence="5">P-type domain-containing protein</fullName>
    </recommendedName>
</protein>
<reference evidence="3" key="1">
    <citation type="journal article" date="2010" name="Science">
        <title>Plasticity of animal genome architecture unmasked by rapid evolution of a pelagic tunicate.</title>
        <authorList>
            <person name="Denoeud F."/>
            <person name="Henriet S."/>
            <person name="Mungpakdee S."/>
            <person name="Aury J.M."/>
            <person name="Da Silva C."/>
            <person name="Brinkmann H."/>
            <person name="Mikhaleva J."/>
            <person name="Olsen L.C."/>
            <person name="Jubin C."/>
            <person name="Canestro C."/>
            <person name="Bouquet J.M."/>
            <person name="Danks G."/>
            <person name="Poulain J."/>
            <person name="Campsteijn C."/>
            <person name="Adamski M."/>
            <person name="Cross I."/>
            <person name="Yadetie F."/>
            <person name="Muffato M."/>
            <person name="Louis A."/>
            <person name="Butcher S."/>
            <person name="Tsagkogeorga G."/>
            <person name="Konrad A."/>
            <person name="Singh S."/>
            <person name="Jensen M.F."/>
            <person name="Cong E.H."/>
            <person name="Eikeseth-Otteraa H."/>
            <person name="Noel B."/>
            <person name="Anthouard V."/>
            <person name="Porcel B.M."/>
            <person name="Kachouri-Lafond R."/>
            <person name="Nishino A."/>
            <person name="Ugolini M."/>
            <person name="Chourrout P."/>
            <person name="Nishida H."/>
            <person name="Aasland R."/>
            <person name="Huzurbazar S."/>
            <person name="Westhof E."/>
            <person name="Delsuc F."/>
            <person name="Lehrach H."/>
            <person name="Reinhardt R."/>
            <person name="Weissenbach J."/>
            <person name="Roy S.W."/>
            <person name="Artiguenave F."/>
            <person name="Postlethwait J.H."/>
            <person name="Manak J.R."/>
            <person name="Thompson E.M."/>
            <person name="Jaillon O."/>
            <person name="Du Pasquier L."/>
            <person name="Boudinot P."/>
            <person name="Liberles D.A."/>
            <person name="Volff J.N."/>
            <person name="Philippe H."/>
            <person name="Lenhard B."/>
            <person name="Roest Crollius H."/>
            <person name="Wincker P."/>
            <person name="Chourrout D."/>
        </authorList>
    </citation>
    <scope>NUCLEOTIDE SEQUENCE [LARGE SCALE GENOMIC DNA]</scope>
</reference>
<gene>
    <name evidence="3" type="ORF">GSOID_T00009251001</name>
</gene>
<proteinExistence type="predicted"/>
<feature type="signal peptide" evidence="2">
    <location>
        <begin position="1"/>
        <end position="18"/>
    </location>
</feature>
<evidence type="ECO:0008006" key="5">
    <source>
        <dbReference type="Google" id="ProtNLM"/>
    </source>
</evidence>
<name>E4WWH9_OIKDI</name>
<sequence length="119" mass="13615">MLLRYFSVFAIAFASTCTTLNRIQCGGNQTLDWGESECVGASCCWNPNVVDILYRCTKNDQDAQIVLNARRNDTNYVDILNEVIAYHDARASWSVPFYTAIPFVVRAAYDWIKKIYQDN</sequence>
<dbReference type="SUPFAM" id="SSF57492">
    <property type="entry name" value="Trefoil"/>
    <property type="match status" value="1"/>
</dbReference>
<feature type="chain" id="PRO_5003192048" description="P-type domain-containing protein" evidence="2">
    <location>
        <begin position="19"/>
        <end position="119"/>
    </location>
</feature>
<evidence type="ECO:0000256" key="1">
    <source>
        <dbReference type="ARBA" id="ARBA00023157"/>
    </source>
</evidence>